<dbReference type="AlphaFoldDB" id="A0ABD3Q9U4"/>
<evidence type="ECO:0000313" key="6">
    <source>
        <dbReference type="EMBL" id="KAL3796679.1"/>
    </source>
</evidence>
<accession>A0ABD3Q9U4</accession>
<proteinExistence type="predicted"/>
<keyword evidence="3" id="KW-0862">Zinc</keyword>
<keyword evidence="2" id="KW-0863">Zinc-finger</keyword>
<feature type="compositionally biased region" description="Low complexity" evidence="4">
    <location>
        <begin position="60"/>
        <end position="73"/>
    </location>
</feature>
<dbReference type="Gene3D" id="3.30.40.100">
    <property type="match status" value="1"/>
</dbReference>
<evidence type="ECO:0000256" key="3">
    <source>
        <dbReference type="ARBA" id="ARBA00022833"/>
    </source>
</evidence>
<dbReference type="InterPro" id="IPR011124">
    <property type="entry name" value="Znf_CW"/>
</dbReference>
<comment type="caution">
    <text evidence="6">The sequence shown here is derived from an EMBL/GenBank/DDBJ whole genome shotgun (WGS) entry which is preliminary data.</text>
</comment>
<gene>
    <name evidence="6" type="ORF">HJC23_009979</name>
</gene>
<organism evidence="6 7">
    <name type="scientific">Cyclotella cryptica</name>
    <dbReference type="NCBI Taxonomy" id="29204"/>
    <lineage>
        <taxon>Eukaryota</taxon>
        <taxon>Sar</taxon>
        <taxon>Stramenopiles</taxon>
        <taxon>Ochrophyta</taxon>
        <taxon>Bacillariophyta</taxon>
        <taxon>Coscinodiscophyceae</taxon>
        <taxon>Thalassiosirophycidae</taxon>
        <taxon>Stephanodiscales</taxon>
        <taxon>Stephanodiscaceae</taxon>
        <taxon>Cyclotella</taxon>
    </lineage>
</organism>
<dbReference type="Pfam" id="PF07496">
    <property type="entry name" value="zf-CW"/>
    <property type="match status" value="1"/>
</dbReference>
<keyword evidence="1" id="KW-0479">Metal-binding</keyword>
<dbReference type="PROSITE" id="PS51050">
    <property type="entry name" value="ZF_CW"/>
    <property type="match status" value="1"/>
</dbReference>
<evidence type="ECO:0000313" key="7">
    <source>
        <dbReference type="Proteomes" id="UP001516023"/>
    </source>
</evidence>
<feature type="domain" description="CW-type" evidence="5">
    <location>
        <begin position="239"/>
        <end position="298"/>
    </location>
</feature>
<dbReference type="GO" id="GO:0008270">
    <property type="term" value="F:zinc ion binding"/>
    <property type="evidence" value="ECO:0007669"/>
    <property type="project" value="UniProtKB-KW"/>
</dbReference>
<name>A0ABD3Q9U4_9STRA</name>
<feature type="region of interest" description="Disordered" evidence="4">
    <location>
        <begin position="1"/>
        <end position="106"/>
    </location>
</feature>
<dbReference type="Proteomes" id="UP001516023">
    <property type="component" value="Unassembled WGS sequence"/>
</dbReference>
<evidence type="ECO:0000259" key="5">
    <source>
        <dbReference type="PROSITE" id="PS51050"/>
    </source>
</evidence>
<feature type="compositionally biased region" description="Basic and acidic residues" evidence="4">
    <location>
        <begin position="79"/>
        <end position="90"/>
    </location>
</feature>
<feature type="compositionally biased region" description="Polar residues" evidence="4">
    <location>
        <begin position="1"/>
        <end position="19"/>
    </location>
</feature>
<protein>
    <recommendedName>
        <fullName evidence="5">CW-type domain-containing protein</fullName>
    </recommendedName>
</protein>
<evidence type="ECO:0000256" key="2">
    <source>
        <dbReference type="ARBA" id="ARBA00022771"/>
    </source>
</evidence>
<evidence type="ECO:0000256" key="4">
    <source>
        <dbReference type="SAM" id="MobiDB-lite"/>
    </source>
</evidence>
<keyword evidence="7" id="KW-1185">Reference proteome</keyword>
<reference evidence="6 7" key="1">
    <citation type="journal article" date="2020" name="G3 (Bethesda)">
        <title>Improved Reference Genome for Cyclotella cryptica CCMP332, a Model for Cell Wall Morphogenesis, Salinity Adaptation, and Lipid Production in Diatoms (Bacillariophyta).</title>
        <authorList>
            <person name="Roberts W.R."/>
            <person name="Downey K.M."/>
            <person name="Ruck E.C."/>
            <person name="Traller J.C."/>
            <person name="Alverson A.J."/>
        </authorList>
    </citation>
    <scope>NUCLEOTIDE SEQUENCE [LARGE SCALE GENOMIC DNA]</scope>
    <source>
        <strain evidence="6 7">CCMP332</strain>
    </source>
</reference>
<sequence>MDGNSSNPLSQRPSTSSRKITSDDPATAPEREKLSKKTNKKSNSTSDPSLKTKRTKNKNKNNTNVSSASSSPPNKKPRRSENVSKRKASNDESDEDSIDDACNSQKDYSQLLPEIGDEVAIKCPPDPPYPEGWYSGVVIEVIRHDLDCFKPSNKKSTASTSKPKDFTIHVEWDGGGVEKLRNPEWRMKGDEPDKQGRISHRDARLRPYFKYWVNRLNSINEAEKKLSRTRAGKNMRVDSSQKIEWIKCSNPNCGKWRALPTYLKSTSVLESCNNTWFCVLNTWDEGMASCAAHQETGYMPLKVGEN</sequence>
<dbReference type="EMBL" id="JABMIG020000061">
    <property type="protein sequence ID" value="KAL3796679.1"/>
    <property type="molecule type" value="Genomic_DNA"/>
</dbReference>
<evidence type="ECO:0000256" key="1">
    <source>
        <dbReference type="ARBA" id="ARBA00022723"/>
    </source>
</evidence>